<keyword evidence="6" id="KW-1185">Reference proteome</keyword>
<name>A0ABV6JVA4_9PROT</name>
<evidence type="ECO:0000259" key="3">
    <source>
        <dbReference type="Pfam" id="PF00389"/>
    </source>
</evidence>
<gene>
    <name evidence="5" type="ORF">ACFFGY_08365</name>
</gene>
<evidence type="ECO:0000256" key="2">
    <source>
        <dbReference type="RuleBase" id="RU003719"/>
    </source>
</evidence>
<dbReference type="PANTHER" id="PTHR10996:SF283">
    <property type="entry name" value="GLYOXYLATE_HYDROXYPYRUVATE REDUCTASE B"/>
    <property type="match status" value="1"/>
</dbReference>
<evidence type="ECO:0000313" key="5">
    <source>
        <dbReference type="EMBL" id="MFC0408256.1"/>
    </source>
</evidence>
<keyword evidence="1 2" id="KW-0560">Oxidoreductase</keyword>
<dbReference type="SUPFAM" id="SSF52283">
    <property type="entry name" value="Formate/glycerate dehydrogenase catalytic domain-like"/>
    <property type="match status" value="1"/>
</dbReference>
<proteinExistence type="inferred from homology"/>
<dbReference type="InterPro" id="IPR050223">
    <property type="entry name" value="D-isomer_2-hydroxyacid_DH"/>
</dbReference>
<reference evidence="5 6" key="1">
    <citation type="submission" date="2024-09" db="EMBL/GenBank/DDBJ databases">
        <authorList>
            <person name="Sun Q."/>
            <person name="Mori K."/>
        </authorList>
    </citation>
    <scope>NUCLEOTIDE SEQUENCE [LARGE SCALE GENOMIC DNA]</scope>
    <source>
        <strain evidence="5 6">TBRC 5777</strain>
    </source>
</reference>
<comment type="similarity">
    <text evidence="2">Belongs to the D-isomer specific 2-hydroxyacid dehydrogenase family.</text>
</comment>
<organism evidence="5 6">
    <name type="scientific">Roseomonas elaeocarpi</name>
    <dbReference type="NCBI Taxonomy" id="907779"/>
    <lineage>
        <taxon>Bacteria</taxon>
        <taxon>Pseudomonadati</taxon>
        <taxon>Pseudomonadota</taxon>
        <taxon>Alphaproteobacteria</taxon>
        <taxon>Acetobacterales</taxon>
        <taxon>Roseomonadaceae</taxon>
        <taxon>Roseomonas</taxon>
    </lineage>
</organism>
<dbReference type="EC" id="1.1.1.-" evidence="5"/>
<dbReference type="InterPro" id="IPR036291">
    <property type="entry name" value="NAD(P)-bd_dom_sf"/>
</dbReference>
<sequence>MTDPATPRRPGLLLTRRYPEAVEARAVRDYRCTPRTEDAPLNREALVREAAGMEAILCAAGDPLDAATIEALPASVRMLATFSVGTDHIDLAAAGRRGLVVSNTPDVLSVATAEIAMTLILMCARRAGEAERMLRAGEWTGWAPTQLRGVTLEGKALGILGMGRIGQALARMAAGFGMRVHYLNRRRLPPAEEAGARFHADEREFLETVDILSMHIPGGEATRHWLDARRIATLRPGTIVVNTGRGTTVDDAALCAALHSGHLRAAGLDVFAGEPAIFPGYLSAPNVTLLPHLGSATEEARDAMGFRCLDNLDAVLLRGEAAPHRVA</sequence>
<dbReference type="InterPro" id="IPR006139">
    <property type="entry name" value="D-isomer_2_OHA_DH_cat_dom"/>
</dbReference>
<evidence type="ECO:0000256" key="1">
    <source>
        <dbReference type="ARBA" id="ARBA00023002"/>
    </source>
</evidence>
<dbReference type="Pfam" id="PF00389">
    <property type="entry name" value="2-Hacid_dh"/>
    <property type="match status" value="1"/>
</dbReference>
<dbReference type="SUPFAM" id="SSF51735">
    <property type="entry name" value="NAD(P)-binding Rossmann-fold domains"/>
    <property type="match status" value="1"/>
</dbReference>
<dbReference type="GO" id="GO:0016491">
    <property type="term" value="F:oxidoreductase activity"/>
    <property type="evidence" value="ECO:0007669"/>
    <property type="project" value="UniProtKB-KW"/>
</dbReference>
<dbReference type="Gene3D" id="3.40.50.720">
    <property type="entry name" value="NAD(P)-binding Rossmann-like Domain"/>
    <property type="match status" value="2"/>
</dbReference>
<feature type="domain" description="D-isomer specific 2-hydroxyacid dehydrogenase catalytic" evidence="3">
    <location>
        <begin position="33"/>
        <end position="326"/>
    </location>
</feature>
<dbReference type="CDD" id="cd05301">
    <property type="entry name" value="GDH"/>
    <property type="match status" value="1"/>
</dbReference>
<comment type="caution">
    <text evidence="5">The sequence shown here is derived from an EMBL/GenBank/DDBJ whole genome shotgun (WGS) entry which is preliminary data.</text>
</comment>
<dbReference type="InterPro" id="IPR006140">
    <property type="entry name" value="D-isomer_DH_NAD-bd"/>
</dbReference>
<dbReference type="Pfam" id="PF02826">
    <property type="entry name" value="2-Hacid_dh_C"/>
    <property type="match status" value="1"/>
</dbReference>
<evidence type="ECO:0000259" key="4">
    <source>
        <dbReference type="Pfam" id="PF02826"/>
    </source>
</evidence>
<evidence type="ECO:0000313" key="6">
    <source>
        <dbReference type="Proteomes" id="UP001589865"/>
    </source>
</evidence>
<protein>
    <submittedName>
        <fullName evidence="5">2-hydroxyacid dehydrogenase</fullName>
        <ecNumber evidence="5">1.1.1.-</ecNumber>
    </submittedName>
</protein>
<dbReference type="Proteomes" id="UP001589865">
    <property type="component" value="Unassembled WGS sequence"/>
</dbReference>
<accession>A0ABV6JVA4</accession>
<dbReference type="PANTHER" id="PTHR10996">
    <property type="entry name" value="2-HYDROXYACID DEHYDROGENASE-RELATED"/>
    <property type="match status" value="1"/>
</dbReference>
<dbReference type="RefSeq" id="WP_377044000.1">
    <property type="nucleotide sequence ID" value="NZ_JBHLUN010000005.1"/>
</dbReference>
<dbReference type="EMBL" id="JBHLUN010000005">
    <property type="protein sequence ID" value="MFC0408256.1"/>
    <property type="molecule type" value="Genomic_DNA"/>
</dbReference>
<feature type="domain" description="D-isomer specific 2-hydroxyacid dehydrogenase NAD-binding" evidence="4">
    <location>
        <begin position="117"/>
        <end position="294"/>
    </location>
</feature>